<dbReference type="GO" id="GO:0016020">
    <property type="term" value="C:membrane"/>
    <property type="evidence" value="ECO:0007669"/>
    <property type="project" value="UniProtKB-SubCell"/>
</dbReference>
<keyword evidence="3 5" id="KW-1133">Transmembrane helix</keyword>
<accession>A0A8J4YQ90</accession>
<protein>
    <submittedName>
        <fullName evidence="7">Protein lifeguard 1</fullName>
    </submittedName>
</protein>
<organism evidence="7 8">
    <name type="scientific">Chionoecetes opilio</name>
    <name type="common">Atlantic snow crab</name>
    <name type="synonym">Cancer opilio</name>
    <dbReference type="NCBI Taxonomy" id="41210"/>
    <lineage>
        <taxon>Eukaryota</taxon>
        <taxon>Metazoa</taxon>
        <taxon>Ecdysozoa</taxon>
        <taxon>Arthropoda</taxon>
        <taxon>Crustacea</taxon>
        <taxon>Multicrustacea</taxon>
        <taxon>Malacostraca</taxon>
        <taxon>Eumalacostraca</taxon>
        <taxon>Eucarida</taxon>
        <taxon>Decapoda</taxon>
        <taxon>Pleocyemata</taxon>
        <taxon>Brachyura</taxon>
        <taxon>Eubrachyura</taxon>
        <taxon>Majoidea</taxon>
        <taxon>Majidae</taxon>
        <taxon>Chionoecetes</taxon>
    </lineage>
</organism>
<name>A0A8J4YQ90_CHIOP</name>
<proteinExistence type="inferred from homology"/>
<evidence type="ECO:0000256" key="4">
    <source>
        <dbReference type="ARBA" id="ARBA00023136"/>
    </source>
</evidence>
<evidence type="ECO:0000256" key="5">
    <source>
        <dbReference type="RuleBase" id="RU004379"/>
    </source>
</evidence>
<dbReference type="InterPro" id="IPR036259">
    <property type="entry name" value="MFS_trans_sf"/>
</dbReference>
<dbReference type="InterPro" id="IPR006214">
    <property type="entry name" value="Bax_inhibitor_1-related"/>
</dbReference>
<feature type="transmembrane region" description="Helical" evidence="5">
    <location>
        <begin position="262"/>
        <end position="281"/>
    </location>
</feature>
<dbReference type="GO" id="GO:2001234">
    <property type="term" value="P:negative regulation of apoptotic signaling pathway"/>
    <property type="evidence" value="ECO:0007669"/>
    <property type="project" value="TreeGrafter"/>
</dbReference>
<feature type="transmembrane region" description="Helical" evidence="5">
    <location>
        <begin position="143"/>
        <end position="164"/>
    </location>
</feature>
<dbReference type="GO" id="GO:0005794">
    <property type="term" value="C:Golgi apparatus"/>
    <property type="evidence" value="ECO:0007669"/>
    <property type="project" value="TreeGrafter"/>
</dbReference>
<feature type="transmembrane region" description="Helical" evidence="5">
    <location>
        <begin position="324"/>
        <end position="345"/>
    </location>
</feature>
<keyword evidence="2 5" id="KW-0812">Transmembrane</keyword>
<feature type="transmembrane region" description="Helical" evidence="5">
    <location>
        <begin position="176"/>
        <end position="194"/>
    </location>
</feature>
<evidence type="ECO:0000256" key="1">
    <source>
        <dbReference type="ARBA" id="ARBA00004141"/>
    </source>
</evidence>
<dbReference type="PANTHER" id="PTHR23291">
    <property type="entry name" value="BAX INHIBITOR-RELATED"/>
    <property type="match status" value="1"/>
</dbReference>
<reference evidence="7" key="1">
    <citation type="submission" date="2020-07" db="EMBL/GenBank/DDBJ databases">
        <title>The High-quality genome of the commercially important snow crab, Chionoecetes opilio.</title>
        <authorList>
            <person name="Jeong J.-H."/>
            <person name="Ryu S."/>
        </authorList>
    </citation>
    <scope>NUCLEOTIDE SEQUENCE</scope>
    <source>
        <strain evidence="7">MADBK_172401_WGS</strain>
        <tissue evidence="7">Digestive gland</tissue>
    </source>
</reference>
<keyword evidence="8" id="KW-1185">Reference proteome</keyword>
<dbReference type="GO" id="GO:0005783">
    <property type="term" value="C:endoplasmic reticulum"/>
    <property type="evidence" value="ECO:0007669"/>
    <property type="project" value="TreeGrafter"/>
</dbReference>
<dbReference type="AlphaFoldDB" id="A0A8J4YQ90"/>
<dbReference type="Pfam" id="PF01027">
    <property type="entry name" value="Bax1-I"/>
    <property type="match status" value="1"/>
</dbReference>
<keyword evidence="4 5" id="KW-0472">Membrane</keyword>
<feature type="transmembrane region" description="Helical" evidence="5">
    <location>
        <begin position="231"/>
        <end position="250"/>
    </location>
</feature>
<comment type="subcellular location">
    <subcellularLocation>
        <location evidence="1">Membrane</location>
        <topology evidence="1">Multi-pass membrane protein</topology>
    </subcellularLocation>
</comment>
<evidence type="ECO:0000313" key="8">
    <source>
        <dbReference type="Proteomes" id="UP000770661"/>
    </source>
</evidence>
<feature type="transmembrane region" description="Helical" evidence="5">
    <location>
        <begin position="206"/>
        <end position="225"/>
    </location>
</feature>
<dbReference type="EMBL" id="JACEEZ010002233">
    <property type="protein sequence ID" value="KAG0728424.1"/>
    <property type="molecule type" value="Genomic_DNA"/>
</dbReference>
<sequence length="348" mass="38478">MSAPYPVDSTKPSGPNAGWAMPNAPGSYPSQPPYPNQPPNPTQPAYPTQPGYNAQPGYPMQPCNPAQPNVAFPAEPPPPYSTQPGFGAAPGPYAQPVYNASSGDFPIQDGNRGREEIPKDMVPNQFGGSFSDKAVRHAFIRKVYVILMCQLLITFGIVCLFTFHTGTKMFVRRHHWVYYLSYAVFLVTYISMVCCTGVRRKWPGNFIMLGIFTLALSYVTGTIASFYETSIVVMTIGITCAICFLITLFATQTKYDFTGCGIYLFVAAMVMFIFGIIAIFTYSKILYTIYSAGIALLFSMYLVFDTQMIVGGRKHEMSPEEHIFGAVCLYLDVVYIFISLLSIFGGRD</sequence>
<dbReference type="OrthoDB" id="7933078at2759"/>
<gene>
    <name evidence="7" type="primary">GRINA_1</name>
    <name evidence="7" type="ORF">GWK47_032506</name>
</gene>
<dbReference type="PANTHER" id="PTHR23291:SF127">
    <property type="entry name" value="PROTEIN LIFEGUARD 1-LIKE"/>
    <property type="match status" value="1"/>
</dbReference>
<evidence type="ECO:0000313" key="7">
    <source>
        <dbReference type="EMBL" id="KAG0728424.1"/>
    </source>
</evidence>
<evidence type="ECO:0000256" key="2">
    <source>
        <dbReference type="ARBA" id="ARBA00022692"/>
    </source>
</evidence>
<comment type="caution">
    <text evidence="7">The sequence shown here is derived from an EMBL/GenBank/DDBJ whole genome shotgun (WGS) entry which is preliminary data.</text>
</comment>
<dbReference type="Proteomes" id="UP000770661">
    <property type="component" value="Unassembled WGS sequence"/>
</dbReference>
<feature type="compositionally biased region" description="Pro residues" evidence="6">
    <location>
        <begin position="30"/>
        <end position="44"/>
    </location>
</feature>
<evidence type="ECO:0000256" key="3">
    <source>
        <dbReference type="ARBA" id="ARBA00022989"/>
    </source>
</evidence>
<dbReference type="CDD" id="cd10428">
    <property type="entry name" value="LFG_like"/>
    <property type="match status" value="1"/>
</dbReference>
<dbReference type="SUPFAM" id="SSF103473">
    <property type="entry name" value="MFS general substrate transporter"/>
    <property type="match status" value="1"/>
</dbReference>
<evidence type="ECO:0000256" key="6">
    <source>
        <dbReference type="SAM" id="MobiDB-lite"/>
    </source>
</evidence>
<feature type="transmembrane region" description="Helical" evidence="5">
    <location>
        <begin position="287"/>
        <end position="304"/>
    </location>
</feature>
<feature type="region of interest" description="Disordered" evidence="6">
    <location>
        <begin position="1"/>
        <end position="86"/>
    </location>
</feature>
<comment type="similarity">
    <text evidence="5">Belongs to the BI1 family.</text>
</comment>